<evidence type="ECO:0000313" key="1">
    <source>
        <dbReference type="EMBL" id="CEK98092.1"/>
    </source>
</evidence>
<gene>
    <name evidence="1" type="primary">ORF217752</name>
</gene>
<dbReference type="AlphaFoldDB" id="A0A0B7BYS9"/>
<feature type="non-terminal residue" evidence="1">
    <location>
        <position position="91"/>
    </location>
</feature>
<accession>A0A0B7BYS9</accession>
<organism evidence="1">
    <name type="scientific">Arion vulgaris</name>
    <dbReference type="NCBI Taxonomy" id="1028688"/>
    <lineage>
        <taxon>Eukaryota</taxon>
        <taxon>Metazoa</taxon>
        <taxon>Spiralia</taxon>
        <taxon>Lophotrochozoa</taxon>
        <taxon>Mollusca</taxon>
        <taxon>Gastropoda</taxon>
        <taxon>Heterobranchia</taxon>
        <taxon>Euthyneura</taxon>
        <taxon>Panpulmonata</taxon>
        <taxon>Eupulmonata</taxon>
        <taxon>Stylommatophora</taxon>
        <taxon>Helicina</taxon>
        <taxon>Arionoidea</taxon>
        <taxon>Arionidae</taxon>
        <taxon>Arion</taxon>
    </lineage>
</organism>
<sequence>GEDLIIFQKSRLDLMSTTNDALRAADTIARSEDKGNLKLKSVLAGGGVDNLAMVRLTDDESTETGKVKLNVLGAYLRNVGGLYAFIAFLMF</sequence>
<protein>
    <submittedName>
        <fullName evidence="1">Uncharacterized protein</fullName>
    </submittedName>
</protein>
<feature type="non-terminal residue" evidence="1">
    <location>
        <position position="1"/>
    </location>
</feature>
<reference evidence="1" key="1">
    <citation type="submission" date="2014-12" db="EMBL/GenBank/DDBJ databases">
        <title>Insight into the proteome of Arion vulgaris.</title>
        <authorList>
            <person name="Aradska J."/>
            <person name="Bulat T."/>
            <person name="Smidak R."/>
            <person name="Sarate P."/>
            <person name="Gangsoo J."/>
            <person name="Sialana F."/>
            <person name="Bilban M."/>
            <person name="Lubec G."/>
        </authorList>
    </citation>
    <scope>NUCLEOTIDE SEQUENCE</scope>
    <source>
        <tissue evidence="1">Skin</tissue>
    </source>
</reference>
<dbReference type="EMBL" id="HACG01051221">
    <property type="protein sequence ID" value="CEK98092.1"/>
    <property type="molecule type" value="Transcribed_RNA"/>
</dbReference>
<name>A0A0B7BYS9_9EUPU</name>
<proteinExistence type="predicted"/>